<accession>A0A5C3PV15</accession>
<dbReference type="EMBL" id="ML210982">
    <property type="protein sequence ID" value="TFK93392.1"/>
    <property type="molecule type" value="Genomic_DNA"/>
</dbReference>
<reference evidence="2 3" key="1">
    <citation type="journal article" date="2019" name="Nat. Ecol. Evol.">
        <title>Megaphylogeny resolves global patterns of mushroom evolution.</title>
        <authorList>
            <person name="Varga T."/>
            <person name="Krizsan K."/>
            <person name="Foldi C."/>
            <person name="Dima B."/>
            <person name="Sanchez-Garcia M."/>
            <person name="Sanchez-Ramirez S."/>
            <person name="Szollosi G.J."/>
            <person name="Szarkandi J.G."/>
            <person name="Papp V."/>
            <person name="Albert L."/>
            <person name="Andreopoulos W."/>
            <person name="Angelini C."/>
            <person name="Antonin V."/>
            <person name="Barry K.W."/>
            <person name="Bougher N.L."/>
            <person name="Buchanan P."/>
            <person name="Buyck B."/>
            <person name="Bense V."/>
            <person name="Catcheside P."/>
            <person name="Chovatia M."/>
            <person name="Cooper J."/>
            <person name="Damon W."/>
            <person name="Desjardin D."/>
            <person name="Finy P."/>
            <person name="Geml J."/>
            <person name="Haridas S."/>
            <person name="Hughes K."/>
            <person name="Justo A."/>
            <person name="Karasinski D."/>
            <person name="Kautmanova I."/>
            <person name="Kiss B."/>
            <person name="Kocsube S."/>
            <person name="Kotiranta H."/>
            <person name="LaButti K.M."/>
            <person name="Lechner B.E."/>
            <person name="Liimatainen K."/>
            <person name="Lipzen A."/>
            <person name="Lukacs Z."/>
            <person name="Mihaltcheva S."/>
            <person name="Morgado L.N."/>
            <person name="Niskanen T."/>
            <person name="Noordeloos M.E."/>
            <person name="Ohm R.A."/>
            <person name="Ortiz-Santana B."/>
            <person name="Ovrebo C."/>
            <person name="Racz N."/>
            <person name="Riley R."/>
            <person name="Savchenko A."/>
            <person name="Shiryaev A."/>
            <person name="Soop K."/>
            <person name="Spirin V."/>
            <person name="Szebenyi C."/>
            <person name="Tomsovsky M."/>
            <person name="Tulloss R.E."/>
            <person name="Uehling J."/>
            <person name="Grigoriev I.V."/>
            <person name="Vagvolgyi C."/>
            <person name="Papp T."/>
            <person name="Martin F.M."/>
            <person name="Miettinen O."/>
            <person name="Hibbett D.S."/>
            <person name="Nagy L.G."/>
        </authorList>
    </citation>
    <scope>NUCLEOTIDE SEQUENCE [LARGE SCALE GENOMIC DNA]</scope>
    <source>
        <strain evidence="2 3">HHB13444</strain>
    </source>
</reference>
<sequence>MLQAFNFKSSRSSPPPPPLSSLDARLSVTLLHRLHRSFTGVHCSCTRQRGSYKGSLVKQWRGPVALRDTHPELRSVAHIRRTARRGTARPQATRTGLRRHEDVLAYPLDALTCHMRSPRSTRICGTLGRSLSSDSTNSFIHTSGTITQCIPSEVRVTGLGGRRAIWTYVYS</sequence>
<keyword evidence="3" id="KW-1185">Reference proteome</keyword>
<organism evidence="2 3">
    <name type="scientific">Polyporus arcularius HHB13444</name>
    <dbReference type="NCBI Taxonomy" id="1314778"/>
    <lineage>
        <taxon>Eukaryota</taxon>
        <taxon>Fungi</taxon>
        <taxon>Dikarya</taxon>
        <taxon>Basidiomycota</taxon>
        <taxon>Agaricomycotina</taxon>
        <taxon>Agaricomycetes</taxon>
        <taxon>Polyporales</taxon>
        <taxon>Polyporaceae</taxon>
        <taxon>Polyporus</taxon>
    </lineage>
</organism>
<feature type="region of interest" description="Disordered" evidence="1">
    <location>
        <begin position="1"/>
        <end position="21"/>
    </location>
</feature>
<dbReference type="InParanoid" id="A0A5C3PV15"/>
<dbReference type="AlphaFoldDB" id="A0A5C3PV15"/>
<name>A0A5C3PV15_9APHY</name>
<gene>
    <name evidence="2" type="ORF">K466DRAFT_121062</name>
</gene>
<dbReference type="Proteomes" id="UP000308197">
    <property type="component" value="Unassembled WGS sequence"/>
</dbReference>
<evidence type="ECO:0000256" key="1">
    <source>
        <dbReference type="SAM" id="MobiDB-lite"/>
    </source>
</evidence>
<evidence type="ECO:0000313" key="2">
    <source>
        <dbReference type="EMBL" id="TFK93392.1"/>
    </source>
</evidence>
<proteinExistence type="predicted"/>
<evidence type="ECO:0000313" key="3">
    <source>
        <dbReference type="Proteomes" id="UP000308197"/>
    </source>
</evidence>
<protein>
    <submittedName>
        <fullName evidence="2">Uncharacterized protein</fullName>
    </submittedName>
</protein>